<keyword evidence="2" id="KW-0812">Transmembrane</keyword>
<feature type="compositionally biased region" description="Basic and acidic residues" evidence="1">
    <location>
        <begin position="353"/>
        <end position="399"/>
    </location>
</feature>
<dbReference type="Proteomes" id="UP000039865">
    <property type="component" value="Unassembled WGS sequence"/>
</dbReference>
<proteinExistence type="predicted"/>
<feature type="compositionally biased region" description="Low complexity" evidence="1">
    <location>
        <begin position="162"/>
        <end position="173"/>
    </location>
</feature>
<dbReference type="EMBL" id="CCKQ01016410">
    <property type="protein sequence ID" value="CDW88281.1"/>
    <property type="molecule type" value="Genomic_DNA"/>
</dbReference>
<evidence type="ECO:0000256" key="1">
    <source>
        <dbReference type="SAM" id="MobiDB-lite"/>
    </source>
</evidence>
<feature type="compositionally biased region" description="Polar residues" evidence="1">
    <location>
        <begin position="400"/>
        <end position="412"/>
    </location>
</feature>
<feature type="region of interest" description="Disordered" evidence="1">
    <location>
        <begin position="347"/>
        <end position="421"/>
    </location>
</feature>
<evidence type="ECO:0000256" key="2">
    <source>
        <dbReference type="SAM" id="Phobius"/>
    </source>
</evidence>
<accession>A0A078B1W9</accession>
<sequence>MNKRNKLAIYYKMITECIKNIDCTEVAEYIGINFDQTGELQKMQPQINQLTNFEVLARTKGKIQIDEEDKKTMTFLYEQQDNIKMPNYERKGNAGASKLPQNQQFVPKMNFNENLQDNIPEKQQEPEIKKPEPTERRANNRFQNNKKPVVDDQIINEQLVGQAQQANQQAQNADKQGGRPKIDLRKQKPQKNAGQQGEVEFDVNKYVDDKTIEKVDYYNQKTNPQQHQQKQQERKSQDNNRQQSNQQKQEQQYSNNPSGPNSQSQNSQARIGKQNKQSKTQASQQSATIGSSKASFSILRWLKDPIGLIFLVVDFLFSQNFIIMALIYLVYYFYSKQKEMNQEILKRTQVHSENNKRDAKSKKNEKKSDEVQHEQTDSQKENTESDESNQKGEKDDKTEVANQSSKNQSNQVKNRKNKIKK</sequence>
<feature type="region of interest" description="Disordered" evidence="1">
    <location>
        <begin position="117"/>
        <end position="150"/>
    </location>
</feature>
<feature type="compositionally biased region" description="Basic and acidic residues" evidence="1">
    <location>
        <begin position="176"/>
        <end position="186"/>
    </location>
</feature>
<name>A0A078B1W9_STYLE</name>
<dbReference type="AlphaFoldDB" id="A0A078B1W9"/>
<keyword evidence="2" id="KW-0472">Membrane</keyword>
<keyword evidence="4" id="KW-1185">Reference proteome</keyword>
<feature type="region of interest" description="Disordered" evidence="1">
    <location>
        <begin position="222"/>
        <end position="289"/>
    </location>
</feature>
<feature type="compositionally biased region" description="Basic and acidic residues" evidence="1">
    <location>
        <begin position="119"/>
        <end position="138"/>
    </location>
</feature>
<keyword evidence="2" id="KW-1133">Transmembrane helix</keyword>
<organism evidence="3 4">
    <name type="scientific">Stylonychia lemnae</name>
    <name type="common">Ciliate</name>
    <dbReference type="NCBI Taxonomy" id="5949"/>
    <lineage>
        <taxon>Eukaryota</taxon>
        <taxon>Sar</taxon>
        <taxon>Alveolata</taxon>
        <taxon>Ciliophora</taxon>
        <taxon>Intramacronucleata</taxon>
        <taxon>Spirotrichea</taxon>
        <taxon>Stichotrichia</taxon>
        <taxon>Sporadotrichida</taxon>
        <taxon>Oxytrichidae</taxon>
        <taxon>Stylonychinae</taxon>
        <taxon>Stylonychia</taxon>
    </lineage>
</organism>
<dbReference type="InParanoid" id="A0A078B1W9"/>
<evidence type="ECO:0000313" key="4">
    <source>
        <dbReference type="Proteomes" id="UP000039865"/>
    </source>
</evidence>
<feature type="region of interest" description="Disordered" evidence="1">
    <location>
        <begin position="162"/>
        <end position="202"/>
    </location>
</feature>
<feature type="compositionally biased region" description="Low complexity" evidence="1">
    <location>
        <begin position="239"/>
        <end position="288"/>
    </location>
</feature>
<reference evidence="3 4" key="1">
    <citation type="submission" date="2014-06" db="EMBL/GenBank/DDBJ databases">
        <authorList>
            <person name="Swart Estienne"/>
        </authorList>
    </citation>
    <scope>NUCLEOTIDE SEQUENCE [LARGE SCALE GENOMIC DNA]</scope>
    <source>
        <strain evidence="3 4">130c</strain>
    </source>
</reference>
<gene>
    <name evidence="3" type="primary">Contig13150.g14020</name>
    <name evidence="3" type="ORF">STYLEM_17400</name>
</gene>
<protein>
    <recommendedName>
        <fullName evidence="5">Transmembrane protein</fullName>
    </recommendedName>
</protein>
<feature type="transmembrane region" description="Helical" evidence="2">
    <location>
        <begin position="308"/>
        <end position="334"/>
    </location>
</feature>
<evidence type="ECO:0008006" key="5">
    <source>
        <dbReference type="Google" id="ProtNLM"/>
    </source>
</evidence>
<evidence type="ECO:0000313" key="3">
    <source>
        <dbReference type="EMBL" id="CDW88281.1"/>
    </source>
</evidence>